<feature type="transmembrane region" description="Helical" evidence="1">
    <location>
        <begin position="22"/>
        <end position="48"/>
    </location>
</feature>
<keyword evidence="1" id="KW-0812">Transmembrane</keyword>
<dbReference type="AlphaFoldDB" id="A0A9N9G1L5"/>
<comment type="caution">
    <text evidence="2">The sequence shown here is derived from an EMBL/GenBank/DDBJ whole genome shotgun (WGS) entry which is preliminary data.</text>
</comment>
<name>A0A9N9G1L5_9GLOM</name>
<evidence type="ECO:0000313" key="2">
    <source>
        <dbReference type="EMBL" id="CAG8575313.1"/>
    </source>
</evidence>
<gene>
    <name evidence="2" type="ORF">POCULU_LOCUS6205</name>
</gene>
<keyword evidence="3" id="KW-1185">Reference proteome</keyword>
<evidence type="ECO:0000256" key="1">
    <source>
        <dbReference type="SAM" id="Phobius"/>
    </source>
</evidence>
<dbReference type="OrthoDB" id="2394132at2759"/>
<reference evidence="2" key="1">
    <citation type="submission" date="2021-06" db="EMBL/GenBank/DDBJ databases">
        <authorList>
            <person name="Kallberg Y."/>
            <person name="Tangrot J."/>
            <person name="Rosling A."/>
        </authorList>
    </citation>
    <scope>NUCLEOTIDE SEQUENCE</scope>
    <source>
        <strain evidence="2">IA702</strain>
    </source>
</reference>
<protein>
    <submittedName>
        <fullName evidence="2">3424_t:CDS:1</fullName>
    </submittedName>
</protein>
<proteinExistence type="predicted"/>
<keyword evidence="1" id="KW-1133">Transmembrane helix</keyword>
<accession>A0A9N9G1L5</accession>
<organism evidence="2 3">
    <name type="scientific">Paraglomus occultum</name>
    <dbReference type="NCBI Taxonomy" id="144539"/>
    <lineage>
        <taxon>Eukaryota</taxon>
        <taxon>Fungi</taxon>
        <taxon>Fungi incertae sedis</taxon>
        <taxon>Mucoromycota</taxon>
        <taxon>Glomeromycotina</taxon>
        <taxon>Glomeromycetes</taxon>
        <taxon>Paraglomerales</taxon>
        <taxon>Paraglomeraceae</taxon>
        <taxon>Paraglomus</taxon>
    </lineage>
</organism>
<sequence length="244" mass="26768">MDLAYIVSGAIVLAREDSVPHVAMIVTQSVLTLWNMISALGYTFFPVITTRSCDVKRRAEDVECVLYPQGNNENVDTTSCAAIVVTPYVASNYPQQTVSRPTPLQHINAQSAAIGAWYMLTTGSLSLISLFIYVIALLVDSTGASISIINDVEILLGIGITLSLAVTPPKELVRAFKLKIIGRKLSKHVIWERSDCAYDKDCGTAAAHKRDCQDDNAWVEIGDVQAQDEHFEHVITDTKKILND</sequence>
<keyword evidence="1" id="KW-0472">Membrane</keyword>
<dbReference type="EMBL" id="CAJVPJ010001096">
    <property type="protein sequence ID" value="CAG8575313.1"/>
    <property type="molecule type" value="Genomic_DNA"/>
</dbReference>
<dbReference type="Proteomes" id="UP000789572">
    <property type="component" value="Unassembled WGS sequence"/>
</dbReference>
<evidence type="ECO:0000313" key="3">
    <source>
        <dbReference type="Proteomes" id="UP000789572"/>
    </source>
</evidence>
<feature type="transmembrane region" description="Helical" evidence="1">
    <location>
        <begin position="116"/>
        <end position="139"/>
    </location>
</feature>
<feature type="transmembrane region" description="Helical" evidence="1">
    <location>
        <begin position="145"/>
        <end position="167"/>
    </location>
</feature>